<evidence type="ECO:0000313" key="1">
    <source>
        <dbReference type="EMBL" id="EDY16009.1"/>
    </source>
</evidence>
<dbReference type="InParanoid" id="B4DC35"/>
<accession>B4DC35</accession>
<sequence>MDVRAVETPVPLATAVDSKEVTVEAKGSGHDQLSLTLRNPSTAAVNIAIPAGLIAQGRDKPDQVIVLRKAEASVPAKGAVDVSLPVAALSSKSSGASQAFALTTTTEPRLKPLLEYLASQPDAPRSTVQVAVLCLLENLNYAQWMQYLSAAPSSPPATGPHPTPAEITEAVDVLGLLRRLAPQQTFAIANDSELKLRALRNPWCRVKAMQVYGLDLGDGAVPPDLGQLLHTKPGDNCPICRQRALMEKAAGNL</sequence>
<dbReference type="EMBL" id="ABVL01000043">
    <property type="protein sequence ID" value="EDY16009.1"/>
    <property type="molecule type" value="Genomic_DNA"/>
</dbReference>
<proteinExistence type="predicted"/>
<reference evidence="1 2" key="1">
    <citation type="journal article" date="2011" name="J. Bacteriol.">
        <title>Genome sequence of Chthoniobacter flavus Ellin428, an aerobic heterotrophic soil bacterium.</title>
        <authorList>
            <person name="Kant R."/>
            <person name="van Passel M.W."/>
            <person name="Palva A."/>
            <person name="Lucas S."/>
            <person name="Lapidus A."/>
            <person name="Glavina Del Rio T."/>
            <person name="Dalin E."/>
            <person name="Tice H."/>
            <person name="Bruce D."/>
            <person name="Goodwin L."/>
            <person name="Pitluck S."/>
            <person name="Larimer F.W."/>
            <person name="Land M.L."/>
            <person name="Hauser L."/>
            <person name="Sangwan P."/>
            <person name="de Vos W.M."/>
            <person name="Janssen P.H."/>
            <person name="Smidt H."/>
        </authorList>
    </citation>
    <scope>NUCLEOTIDE SEQUENCE [LARGE SCALE GENOMIC DNA]</scope>
    <source>
        <strain evidence="1 2">Ellin428</strain>
    </source>
</reference>
<gene>
    <name evidence="1" type="ORF">CfE428DRAFT_6476</name>
</gene>
<name>B4DC35_9BACT</name>
<organism evidence="1 2">
    <name type="scientific">Chthoniobacter flavus Ellin428</name>
    <dbReference type="NCBI Taxonomy" id="497964"/>
    <lineage>
        <taxon>Bacteria</taxon>
        <taxon>Pseudomonadati</taxon>
        <taxon>Verrucomicrobiota</taxon>
        <taxon>Spartobacteria</taxon>
        <taxon>Chthoniobacterales</taxon>
        <taxon>Chthoniobacteraceae</taxon>
        <taxon>Chthoniobacter</taxon>
    </lineage>
</organism>
<keyword evidence="2" id="KW-1185">Reference proteome</keyword>
<dbReference type="AlphaFoldDB" id="B4DC35"/>
<evidence type="ECO:0000313" key="2">
    <source>
        <dbReference type="Proteomes" id="UP000005824"/>
    </source>
</evidence>
<protein>
    <submittedName>
        <fullName evidence="1">Uncharacterized protein</fullName>
    </submittedName>
</protein>
<dbReference type="STRING" id="497964.CfE428DRAFT_6476"/>
<comment type="caution">
    <text evidence="1">The sequence shown here is derived from an EMBL/GenBank/DDBJ whole genome shotgun (WGS) entry which is preliminary data.</text>
</comment>
<dbReference type="Proteomes" id="UP000005824">
    <property type="component" value="Unassembled WGS sequence"/>
</dbReference>